<name>A0A099B0G8_ECOLX</name>
<accession>A0A099B0G8</accession>
<gene>
    <name evidence="1" type="ORF">KS209_0052</name>
</gene>
<organism evidence="1">
    <name type="scientific">Escherichia coli</name>
    <dbReference type="NCBI Taxonomy" id="562"/>
    <lineage>
        <taxon>Bacteria</taxon>
        <taxon>Pseudomonadati</taxon>
        <taxon>Pseudomonadota</taxon>
        <taxon>Gammaproteobacteria</taxon>
        <taxon>Enterobacterales</taxon>
        <taxon>Enterobacteriaceae</taxon>
        <taxon>Escherichia</taxon>
    </lineage>
</organism>
<evidence type="ECO:0000313" key="1">
    <source>
        <dbReference type="EMBL" id="AJT46607.1"/>
    </source>
</evidence>
<reference evidence="1" key="1">
    <citation type="submission" date="2014-10" db="EMBL/GenBank/DDBJ databases">
        <authorList>
            <person name="Boerlin P."/>
            <person name="Chalmers G."/>
            <person name="Kropinski A.M."/>
            <person name="Scott H.M."/>
            <person name="Agga G."/>
            <person name="Amachawadi R."/>
        </authorList>
    </citation>
    <scope>NUCLEOTIDE SEQUENCE</scope>
    <source>
        <strain evidence="1">KS209</strain>
    </source>
</reference>
<dbReference type="AlphaFoldDB" id="A0A099B0G8"/>
<dbReference type="EMBL" id="KM875544">
    <property type="protein sequence ID" value="AJT46607.1"/>
    <property type="molecule type" value="Genomic_DNA"/>
</dbReference>
<dbReference type="PATRIC" id="fig|562.5049.peg.1563"/>
<protein>
    <submittedName>
        <fullName evidence="1">Uncharacterized protein</fullName>
    </submittedName>
</protein>
<proteinExistence type="predicted"/>
<sequence length="37" mass="4246">MEGKVIENSPSGQIFIKYEQVEKNSNFVVFLSLTTMH</sequence>